<feature type="region of interest" description="Disordered" evidence="1">
    <location>
        <begin position="368"/>
        <end position="388"/>
    </location>
</feature>
<feature type="compositionally biased region" description="Low complexity" evidence="1">
    <location>
        <begin position="405"/>
        <end position="434"/>
    </location>
</feature>
<dbReference type="GO" id="GO:0016567">
    <property type="term" value="P:protein ubiquitination"/>
    <property type="evidence" value="ECO:0007669"/>
    <property type="project" value="UniProtKB-UniPathway"/>
</dbReference>
<organism evidence="3 4">
    <name type="scientific">Ascosphaera apis ARSEF 7405</name>
    <dbReference type="NCBI Taxonomy" id="392613"/>
    <lineage>
        <taxon>Eukaryota</taxon>
        <taxon>Fungi</taxon>
        <taxon>Dikarya</taxon>
        <taxon>Ascomycota</taxon>
        <taxon>Pezizomycotina</taxon>
        <taxon>Eurotiomycetes</taxon>
        <taxon>Eurotiomycetidae</taxon>
        <taxon>Onygenales</taxon>
        <taxon>Ascosphaeraceae</taxon>
        <taxon>Ascosphaera</taxon>
    </lineage>
</organism>
<reference evidence="3 4" key="1">
    <citation type="journal article" date="2016" name="Genome Biol. Evol.">
        <title>Divergent and convergent evolution of fungal pathogenicity.</title>
        <authorList>
            <person name="Shang Y."/>
            <person name="Xiao G."/>
            <person name="Zheng P."/>
            <person name="Cen K."/>
            <person name="Zhan S."/>
            <person name="Wang C."/>
        </authorList>
    </citation>
    <scope>NUCLEOTIDE SEQUENCE [LARGE SCALE GENOMIC DNA]</scope>
    <source>
        <strain evidence="3 4">ARSEF 7405</strain>
    </source>
</reference>
<gene>
    <name evidence="3" type="ORF">AAP_00999</name>
</gene>
<feature type="region of interest" description="Disordered" evidence="1">
    <location>
        <begin position="404"/>
        <end position="450"/>
    </location>
</feature>
<evidence type="ECO:0000313" key="4">
    <source>
        <dbReference type="Proteomes" id="UP000242877"/>
    </source>
</evidence>
<evidence type="ECO:0000256" key="1">
    <source>
        <dbReference type="SAM" id="MobiDB-lite"/>
    </source>
</evidence>
<dbReference type="VEuPathDB" id="FungiDB:AAP_00999"/>
<dbReference type="EMBL" id="AZGZ01000003">
    <property type="protein sequence ID" value="KZZ96226.1"/>
    <property type="molecule type" value="Genomic_DNA"/>
</dbReference>
<dbReference type="UniPathway" id="UPA00143"/>
<dbReference type="Gene3D" id="1.20.1280.50">
    <property type="match status" value="1"/>
</dbReference>
<dbReference type="InterPro" id="IPR001810">
    <property type="entry name" value="F-box_dom"/>
</dbReference>
<dbReference type="PROSITE" id="PS50181">
    <property type="entry name" value="FBOX"/>
    <property type="match status" value="1"/>
</dbReference>
<feature type="domain" description="F-box" evidence="2">
    <location>
        <begin position="12"/>
        <end position="58"/>
    </location>
</feature>
<proteinExistence type="predicted"/>
<dbReference type="Pfam" id="PF12937">
    <property type="entry name" value="F-box-like"/>
    <property type="match status" value="1"/>
</dbReference>
<dbReference type="CDD" id="cd09917">
    <property type="entry name" value="F-box_SF"/>
    <property type="match status" value="1"/>
</dbReference>
<dbReference type="AlphaFoldDB" id="A0A168C717"/>
<dbReference type="SMART" id="SM00256">
    <property type="entry name" value="FBOX"/>
    <property type="match status" value="1"/>
</dbReference>
<protein>
    <submittedName>
        <fullName evidence="3">F-box domain-containing protein</fullName>
    </submittedName>
</protein>
<name>A0A168C717_9EURO</name>
<keyword evidence="4" id="KW-1185">Reference proteome</keyword>
<evidence type="ECO:0000259" key="2">
    <source>
        <dbReference type="PROSITE" id="PS50181"/>
    </source>
</evidence>
<dbReference type="Pfam" id="PF12014">
    <property type="entry name" value="Cyclin_D1_bind"/>
    <property type="match status" value="1"/>
</dbReference>
<dbReference type="InterPro" id="IPR036047">
    <property type="entry name" value="F-box-like_dom_sf"/>
</dbReference>
<sequence>MSQESCPPPPPLPKLQCLPAELLQQVCLNLHPVDLVSLSLVSRLFSQLPHDEIYWRNAINSCLPHPITTPRPFTSFRQLYIARFPYWFLLQRRFWFADNDSMGKLIVTRFNRATAGIEAFNVVVPRMNVAGDGDVNGGVLTWEGREDEGWMLRSYMPDLRLWYNDPVLVIDSDSTKTARRLAQTNRHRKEELHHQSAEEELRMAETDWERMDTIPWRGRGITMEIGTQPSVRNILRLALRADSPLVKKTVDDDEDSLSVWPPRTIQVRSPSQRVCNALYYQTPQTLSSLSTYGFHLSRCISFAPELGFPLGGVGVGMNLDATYATLDEELYIPTQKKPLQGVWVGDYSGHGSEFLLFVHRDARDTFQGIPHADDKDRPPRCSIVPSTNNNNHINSSLFSSDYLDIPSGSPTTTTTSNAATPSSSPSRSRSTPISILPASPSPHVPSTLPPIPLPSNGSLHAIKLTGDPNIPRGEVSFVIPDLSPATGLIRIATESPFAGAPVFRGKGHIARTGFSNCECIDIEVIIVSVNVIAVVWIDMRVVAYFRRVDIQELWER</sequence>
<dbReference type="OrthoDB" id="722566at2759"/>
<accession>A0A168C717</accession>
<comment type="caution">
    <text evidence="3">The sequence shown here is derived from an EMBL/GenBank/DDBJ whole genome shotgun (WGS) entry which is preliminary data.</text>
</comment>
<dbReference type="Proteomes" id="UP000242877">
    <property type="component" value="Unassembled WGS sequence"/>
</dbReference>
<evidence type="ECO:0000313" key="3">
    <source>
        <dbReference type="EMBL" id="KZZ96226.1"/>
    </source>
</evidence>
<feature type="compositionally biased region" description="Pro residues" evidence="1">
    <location>
        <begin position="439"/>
        <end position="450"/>
    </location>
</feature>
<dbReference type="SUPFAM" id="SSF81383">
    <property type="entry name" value="F-box domain"/>
    <property type="match status" value="1"/>
</dbReference>